<sequence length="82" mass="8695">VAVSWERSKGASSYTSFAQGMAGYASTHNSNETTSLFNDLLCGHNYSITVSASNGICSPCVPQNVTAKMMCSSDTGMVSWEE</sequence>
<organism evidence="1">
    <name type="scientific">Stegastes partitus</name>
    <name type="common">bicolor damselfish</name>
    <dbReference type="NCBI Taxonomy" id="144197"/>
    <lineage>
        <taxon>Eukaryota</taxon>
        <taxon>Metazoa</taxon>
        <taxon>Chordata</taxon>
        <taxon>Craniata</taxon>
        <taxon>Vertebrata</taxon>
        <taxon>Euteleostomi</taxon>
        <taxon>Actinopterygii</taxon>
        <taxon>Neopterygii</taxon>
        <taxon>Teleostei</taxon>
        <taxon>Neoteleostei</taxon>
        <taxon>Acanthomorphata</taxon>
        <taxon>Ovalentaria</taxon>
        <taxon>Pomacentridae</taxon>
        <taxon>Stegastes</taxon>
    </lineage>
</organism>
<dbReference type="InterPro" id="IPR036116">
    <property type="entry name" value="FN3_sf"/>
</dbReference>
<dbReference type="Gene3D" id="2.60.40.10">
    <property type="entry name" value="Immunoglobulins"/>
    <property type="match status" value="1"/>
</dbReference>
<dbReference type="AlphaFoldDB" id="A0A3B5A2Q4"/>
<evidence type="ECO:0000313" key="1">
    <source>
        <dbReference type="Ensembl" id="ENSSPAP00000014446.1"/>
    </source>
</evidence>
<proteinExistence type="predicted"/>
<dbReference type="Ensembl" id="ENSSPAT00000014688.1">
    <property type="protein sequence ID" value="ENSSPAP00000014446.1"/>
    <property type="gene ID" value="ENSSPAG00000010922.1"/>
</dbReference>
<reference evidence="1" key="1">
    <citation type="submission" date="2023-09" db="UniProtKB">
        <authorList>
            <consortium name="Ensembl"/>
        </authorList>
    </citation>
    <scope>IDENTIFICATION</scope>
</reference>
<dbReference type="SUPFAM" id="SSF49265">
    <property type="entry name" value="Fibronectin type III"/>
    <property type="match status" value="1"/>
</dbReference>
<name>A0A3B5A2Q4_9TELE</name>
<protein>
    <submittedName>
        <fullName evidence="1">Fibronectin type III domain containing 7, related sequence 3</fullName>
    </submittedName>
</protein>
<dbReference type="PANTHER" id="PTHR47135">
    <property type="entry name" value="FIBRONECTIN TYPE III DOMAIN-CONTAINING PROTEIN 7"/>
    <property type="match status" value="1"/>
</dbReference>
<dbReference type="InterPro" id="IPR013783">
    <property type="entry name" value="Ig-like_fold"/>
</dbReference>
<accession>A0A3B5A2Q4</accession>
<dbReference type="PANTHER" id="PTHR47135:SF3">
    <property type="entry name" value="FIBRONECTIN TYPE-III DOMAIN-CONTAINING PROTEIN"/>
    <property type="match status" value="1"/>
</dbReference>
<dbReference type="GeneTree" id="ENSGT00980000198596"/>